<protein>
    <submittedName>
        <fullName evidence="3">Microtubule-associated protein</fullName>
    </submittedName>
</protein>
<evidence type="ECO:0000313" key="3">
    <source>
        <dbReference type="WBParaSite" id="HCON_00128680-00001"/>
    </source>
</evidence>
<feature type="region of interest" description="Disordered" evidence="1">
    <location>
        <begin position="1641"/>
        <end position="1669"/>
    </location>
</feature>
<dbReference type="Proteomes" id="UP000025227">
    <property type="component" value="Unplaced"/>
</dbReference>
<feature type="compositionally biased region" description="Basic and acidic residues" evidence="1">
    <location>
        <begin position="1120"/>
        <end position="1133"/>
    </location>
</feature>
<feature type="compositionally biased region" description="Low complexity" evidence="1">
    <location>
        <begin position="34"/>
        <end position="48"/>
    </location>
</feature>
<feature type="compositionally biased region" description="Basic and acidic residues" evidence="1">
    <location>
        <begin position="306"/>
        <end position="325"/>
    </location>
</feature>
<feature type="compositionally biased region" description="Polar residues" evidence="1">
    <location>
        <begin position="1307"/>
        <end position="1320"/>
    </location>
</feature>
<name>A0A7I4YRI8_HAECO</name>
<evidence type="ECO:0000256" key="1">
    <source>
        <dbReference type="SAM" id="MobiDB-lite"/>
    </source>
</evidence>
<dbReference type="WBParaSite" id="HCON_00128680-00001">
    <property type="protein sequence ID" value="HCON_00128680-00001"/>
    <property type="gene ID" value="HCON_00128680"/>
</dbReference>
<sequence length="1747" mass="193141">MLTQEELDHIAYIEKLVEETSRAVEPPPRPAPPAVAAAPAEEQRPAQFEAEEVVHPRYADEFEREESRESEPTSGADQLETSDVGSPVSLYERTSPLLEEDEKHAMATSSEQVEQGEMKNWTTSHISKNSLKKHRVALEPHTRPAPPAVAAVPAEEQRPAQFEAEEVVHPRYADEFEREESRESEPTSGADQLETSDVGSPVPLYERTSPLLEEEEKHAMATSSEQVEQGEMLLREEPSRPPLPSWAVDEPSEPMLTQEELDHITYIEKLVEETSRAVEPPPRPAPPAVAAVPAEEQRPAQFEAEEVVHPRYADEFEREESRESEPTSEADQLETSDVGSPVPLYERTSPLLEEDKKHAMATSSEQVEQGEMLLREEPSRPPLPSWAVEEPSEPMLTQKELDKIGSNRSLAEVTVEVEPSYSAAPASGSGVADSAKCGEQLKPEGCALVEQQISFNTLTDLAWLEALVSCEVDTEESPQNEELQQTAVKGGVSPFDIECLREGVEQIVSYNRENSDKPSLSPLREEMPLSTDSLPSTIGYIFRVVEEKEEPIYMDREEFHETTKLSKTAEPSYMTRTEEQAYWNSIWAADRTKKEITHIKQTMPQLSTDLDQHQKDELAISQRQPSLTLTSWTPEKTDTSIEAPQPLESTLTQDQLIHMAYTQKLAEQTSFAAEPPPEPKHAEAPRPSESILTQENLDHIAYIQSLAEETSFAAEPLVQPISEVKEAEAPGLSERTLTQEELDHIAYIQRLAEETSFAAEPLAQPTSEVKDAEAPRPSEPTLTQEELDHIAYIQKLAEETSFAAEPLAQPISEVKEAEAPGPSEPTLTQEELDHITYIQRLAEETSLAVQPSPRPAPPSAIVDEQRRASRDVEEADIPRYAAELESEEESEPTSGADQGETSDTGSPPLLYERESPLLDREEKPSPVAFEAQFGGEEIAEFQQQSRPLPSWTADEADFLISEEAPAPSEPTLTQEELDHIAYIQKLAEETSFAAEPLAQPISEVKEAEAPGPSEPTLTQEELDHIAYIQRLAEETSFAAEPLAQPTSERLAEETSLAVQPPPRPAPPSAILDEQEKASHDVEEADIPRYAAELESEEESEPTSGADQGVISDTGSPPLLYERESPLLDREEKPSPVAFEAQFGGEEIAEFQQQSRPLPSWTADEADFLISEEAPAPSEPTLTQEELDHIAYIQKLAEETSFAAEPLAQPTSEVKDAEAPRPSEPTLTQEELDHIAYIQRLAEETSFAAEPLAQPTSEKKHHSQFSHLLVQRLLPQSLTNREGASHDVEEADIPRYAAELESEEESEPTSGADQGVISDTGSPPLLYERESPLLDREEKPPPVAFGAQFGGEEIAEFQQQSRPLPSWTADEADFLISEEAPAPSEPTLTQEELDHIAYIQKLAEETSFAAEPLAQPTSEVKEAEAPRPSEPTLTQEELDHIAYIQRLAEETSFAAEPLAQPSPEVKDAEAPPPSEPTLTQEELDHIAYIQRLAEETSLAVQPPPRPAPPSAILDEQRRASHDVEEADIPRYAAELESEEESEPTSGADQGVISDTGSPPLLYERESPLLDREEKPSPVAFEAQFGGEEIAEFQQQSRPLPSWTADEADFLISEEAPAPSEPTLTQEELDHIAYIQKLAEETSFAAEPLAQPTSEVKDAEAPRPSEPTLTQEELDHIAYIQKLAEETSFAAEPLAQPTSEVKDAEAPRPSEPTLTQEELDHIAYIQRLAEGNITRSSATSSSSASFRNP</sequence>
<feature type="region of interest" description="Disordered" evidence="1">
    <location>
        <begin position="1036"/>
        <end position="1136"/>
    </location>
</feature>
<feature type="compositionally biased region" description="Polar residues" evidence="1">
    <location>
        <begin position="120"/>
        <end position="129"/>
    </location>
</feature>
<feature type="compositionally biased region" description="Basic and acidic residues" evidence="1">
    <location>
        <begin position="1561"/>
        <end position="1573"/>
    </location>
</feature>
<feature type="compositionally biased region" description="Basic and acidic residues" evidence="1">
    <location>
        <begin position="863"/>
        <end position="872"/>
    </location>
</feature>
<feature type="compositionally biased region" description="Basic and acidic residues" evidence="1">
    <location>
        <begin position="166"/>
        <end position="185"/>
    </location>
</feature>
<accession>A0A7I4YRI8</accession>
<feature type="compositionally biased region" description="Basic and acidic residues" evidence="1">
    <location>
        <begin position="52"/>
        <end position="71"/>
    </location>
</feature>
<dbReference type="OrthoDB" id="5828491at2759"/>
<reference evidence="3" key="1">
    <citation type="submission" date="2020-12" db="UniProtKB">
        <authorList>
            <consortium name="WormBaseParasite"/>
        </authorList>
    </citation>
    <scope>IDENTIFICATION</scope>
    <source>
        <strain evidence="3">MHco3</strain>
    </source>
</reference>
<feature type="region of interest" description="Disordered" evidence="1">
    <location>
        <begin position="804"/>
        <end position="923"/>
    </location>
</feature>
<feature type="compositionally biased region" description="Basic and acidic residues" evidence="1">
    <location>
        <begin position="1326"/>
        <end position="1339"/>
    </location>
</feature>
<feature type="region of interest" description="Disordered" evidence="1">
    <location>
        <begin position="18"/>
        <end position="250"/>
    </location>
</feature>
<feature type="region of interest" description="Disordered" evidence="1">
    <location>
        <begin position="1406"/>
        <end position="1573"/>
    </location>
</feature>
<organism evidence="2 3">
    <name type="scientific">Haemonchus contortus</name>
    <name type="common">Barber pole worm</name>
    <dbReference type="NCBI Taxonomy" id="6289"/>
    <lineage>
        <taxon>Eukaryota</taxon>
        <taxon>Metazoa</taxon>
        <taxon>Ecdysozoa</taxon>
        <taxon>Nematoda</taxon>
        <taxon>Chromadorea</taxon>
        <taxon>Rhabditida</taxon>
        <taxon>Rhabditina</taxon>
        <taxon>Rhabditomorpha</taxon>
        <taxon>Strongyloidea</taxon>
        <taxon>Trichostrongylidae</taxon>
        <taxon>Haemonchus</taxon>
    </lineage>
</organism>
<feature type="compositionally biased region" description="Polar residues" evidence="1">
    <location>
        <begin position="186"/>
        <end position="198"/>
    </location>
</feature>
<feature type="region of interest" description="Disordered" evidence="1">
    <location>
        <begin position="1686"/>
        <end position="1716"/>
    </location>
</feature>
<feature type="compositionally biased region" description="Basic and acidic residues" evidence="1">
    <location>
        <begin position="911"/>
        <end position="923"/>
    </location>
</feature>
<feature type="region of interest" description="Disordered" evidence="1">
    <location>
        <begin position="1200"/>
        <end position="1228"/>
    </location>
</feature>
<proteinExistence type="predicted"/>
<feature type="compositionally biased region" description="Polar residues" evidence="1">
    <location>
        <begin position="72"/>
        <end position="84"/>
    </location>
</feature>
<feature type="region of interest" description="Disordered" evidence="1">
    <location>
        <begin position="1279"/>
        <end position="1345"/>
    </location>
</feature>
<keyword evidence="2" id="KW-1185">Reference proteome</keyword>
<dbReference type="OMA" id="KKHAMAT"/>
<feature type="compositionally biased region" description="Polar residues" evidence="1">
    <location>
        <begin position="1101"/>
        <end position="1114"/>
    </location>
</feature>
<feature type="compositionally biased region" description="Basic and acidic residues" evidence="1">
    <location>
        <begin position="1513"/>
        <end position="1522"/>
    </location>
</feature>
<feature type="compositionally biased region" description="Polar residues" evidence="1">
    <location>
        <begin position="1542"/>
        <end position="1555"/>
    </location>
</feature>
<feature type="region of interest" description="Disordered" evidence="1">
    <location>
        <begin position="274"/>
        <end position="393"/>
    </location>
</feature>
<evidence type="ECO:0000313" key="2">
    <source>
        <dbReference type="Proteomes" id="UP000025227"/>
    </source>
</evidence>
<feature type="compositionally biased region" description="Polar residues" evidence="1">
    <location>
        <begin position="892"/>
        <end position="905"/>
    </location>
</feature>